<comment type="caution">
    <text evidence="6">The sequence shown here is derived from an EMBL/GenBank/DDBJ whole genome shotgun (WGS) entry which is preliminary data.</text>
</comment>
<evidence type="ECO:0000256" key="3">
    <source>
        <dbReference type="RuleBase" id="RU003968"/>
    </source>
</evidence>
<organism evidence="6 7">
    <name type="scientific">Cylindrodendrum hubeiense</name>
    <dbReference type="NCBI Taxonomy" id="595255"/>
    <lineage>
        <taxon>Eukaryota</taxon>
        <taxon>Fungi</taxon>
        <taxon>Dikarya</taxon>
        <taxon>Ascomycota</taxon>
        <taxon>Pezizomycotina</taxon>
        <taxon>Sordariomycetes</taxon>
        <taxon>Hypocreomycetidae</taxon>
        <taxon>Hypocreales</taxon>
        <taxon>Nectriaceae</taxon>
        <taxon>Cylindrodendrum</taxon>
    </lineage>
</organism>
<comment type="similarity">
    <text evidence="1 3">Belongs to the GMC oxidoreductase family.</text>
</comment>
<dbReference type="SUPFAM" id="SSF51905">
    <property type="entry name" value="FAD/NAD(P)-binding domain"/>
    <property type="match status" value="1"/>
</dbReference>
<dbReference type="PROSITE" id="PS00623">
    <property type="entry name" value="GMC_OXRED_1"/>
    <property type="match status" value="1"/>
</dbReference>
<dbReference type="Pfam" id="PF05199">
    <property type="entry name" value="GMC_oxred_C"/>
    <property type="match status" value="1"/>
</dbReference>
<evidence type="ECO:0000256" key="2">
    <source>
        <dbReference type="PIRSR" id="PIRSR000137-2"/>
    </source>
</evidence>
<dbReference type="Pfam" id="PF00732">
    <property type="entry name" value="GMC_oxred_N"/>
    <property type="match status" value="1"/>
</dbReference>
<keyword evidence="3" id="KW-0285">Flavoprotein</keyword>
<dbReference type="Proteomes" id="UP000722485">
    <property type="component" value="Unassembled WGS sequence"/>
</dbReference>
<dbReference type="GO" id="GO:0050660">
    <property type="term" value="F:flavin adenine dinucleotide binding"/>
    <property type="evidence" value="ECO:0007669"/>
    <property type="project" value="InterPro"/>
</dbReference>
<feature type="domain" description="Glucose-methanol-choline oxidoreductase N-terminal" evidence="5">
    <location>
        <begin position="275"/>
        <end position="289"/>
    </location>
</feature>
<gene>
    <name evidence="6" type="ORF">G7Z17_g3913</name>
</gene>
<name>A0A9P5LIW4_9HYPO</name>
<dbReference type="GO" id="GO:0016614">
    <property type="term" value="F:oxidoreductase activity, acting on CH-OH group of donors"/>
    <property type="evidence" value="ECO:0007669"/>
    <property type="project" value="InterPro"/>
</dbReference>
<dbReference type="InterPro" id="IPR012132">
    <property type="entry name" value="GMC_OxRdtase"/>
</dbReference>
<dbReference type="EMBL" id="JAANBB010000051">
    <property type="protein sequence ID" value="KAF7553071.1"/>
    <property type="molecule type" value="Genomic_DNA"/>
</dbReference>
<dbReference type="PIRSF" id="PIRSF000137">
    <property type="entry name" value="Alcohol_oxidase"/>
    <property type="match status" value="1"/>
</dbReference>
<dbReference type="AlphaFoldDB" id="A0A9P5LIW4"/>
<evidence type="ECO:0000313" key="6">
    <source>
        <dbReference type="EMBL" id="KAF7553071.1"/>
    </source>
</evidence>
<proteinExistence type="inferred from homology"/>
<dbReference type="OrthoDB" id="269227at2759"/>
<dbReference type="InterPro" id="IPR007867">
    <property type="entry name" value="GMC_OxRtase_C"/>
</dbReference>
<reference evidence="6" key="1">
    <citation type="submission" date="2020-03" db="EMBL/GenBank/DDBJ databases">
        <title>Draft Genome Sequence of Cylindrodendrum hubeiense.</title>
        <authorList>
            <person name="Buettner E."/>
            <person name="Kellner H."/>
        </authorList>
    </citation>
    <scope>NUCLEOTIDE SEQUENCE</scope>
    <source>
        <strain evidence="6">IHI 201604</strain>
    </source>
</reference>
<dbReference type="InterPro" id="IPR000172">
    <property type="entry name" value="GMC_OxRdtase_N"/>
</dbReference>
<evidence type="ECO:0000256" key="1">
    <source>
        <dbReference type="ARBA" id="ARBA00010790"/>
    </source>
</evidence>
<dbReference type="InterPro" id="IPR036188">
    <property type="entry name" value="FAD/NAD-bd_sf"/>
</dbReference>
<accession>A0A9P5LIW4</accession>
<dbReference type="PROSITE" id="PS00624">
    <property type="entry name" value="GMC_OXRED_2"/>
    <property type="match status" value="1"/>
</dbReference>
<sequence>MQDQSLPLPPLLTTFWRMLLWDYIVVGGGLAGSVISNRLLERNPALRILLVEAGINANDRQDIVWPNSTNGQFGDFDWAYYSEPQTNLNNRSIASNSGKGLGGSTLINGAFWVRGHTVEYDQWAELVGDDRWSYEGQLPYMRKTETFMTNDTDLEQHGLDGNVKIQNRVSTNRTKFPMREPLLKSWEELGASQLPQLDGNMGEPIGIAEAQENRDMGRREQTSLVYSLDGITVLTETMVAKIITTTTTNGTIIAHGIELANGTEIYSSETILTAGAYRTPQILMLSGIGPAETLEKYNIPVVLNQSHIGQHLHDHPIIPTFWQLKDPSAGYARESGSAIWDEPQYDLGLDIDFLTTLPVPKDGLAKAIAEDEGETPNPDTHPLLKQDRAHVCHVLQYSGASTDGSSLFFMTLMLVVQAEGSVTISSAYINDEPVIDPNFLGTATDRYALREAIRTDIRLMTSNETVIGREIVSGELSDNPLTINSTDDEIDARIRENGAGCYHPSGTASMGKVVDTDLRVKGISGLRIADTSVIPLLLSANLQVATYALAEQAAVILEPNTA</sequence>
<evidence type="ECO:0000313" key="7">
    <source>
        <dbReference type="Proteomes" id="UP000722485"/>
    </source>
</evidence>
<keyword evidence="7" id="KW-1185">Reference proteome</keyword>
<evidence type="ECO:0000259" key="4">
    <source>
        <dbReference type="PROSITE" id="PS00623"/>
    </source>
</evidence>
<comment type="cofactor">
    <cofactor evidence="2">
        <name>FAD</name>
        <dbReference type="ChEBI" id="CHEBI:57692"/>
    </cofactor>
</comment>
<feature type="binding site" evidence="2">
    <location>
        <position position="239"/>
    </location>
    <ligand>
        <name>FAD</name>
        <dbReference type="ChEBI" id="CHEBI:57692"/>
    </ligand>
</feature>
<protein>
    <recommendedName>
        <fullName evidence="4 5">Glucose-methanol-choline oxidoreductase N-terminal domain-containing protein</fullName>
    </recommendedName>
</protein>
<feature type="domain" description="Glucose-methanol-choline oxidoreductase N-terminal" evidence="4">
    <location>
        <begin position="98"/>
        <end position="121"/>
    </location>
</feature>
<dbReference type="Gene3D" id="3.30.560.10">
    <property type="entry name" value="Glucose Oxidase, domain 3"/>
    <property type="match status" value="1"/>
</dbReference>
<evidence type="ECO:0000259" key="5">
    <source>
        <dbReference type="PROSITE" id="PS00624"/>
    </source>
</evidence>
<dbReference type="PANTHER" id="PTHR11552">
    <property type="entry name" value="GLUCOSE-METHANOL-CHOLINE GMC OXIDOREDUCTASE"/>
    <property type="match status" value="1"/>
</dbReference>
<keyword evidence="2 3" id="KW-0274">FAD</keyword>
<dbReference type="Gene3D" id="3.50.50.60">
    <property type="entry name" value="FAD/NAD(P)-binding domain"/>
    <property type="match status" value="1"/>
</dbReference>
<dbReference type="SUPFAM" id="SSF54373">
    <property type="entry name" value="FAD-linked reductases, C-terminal domain"/>
    <property type="match status" value="1"/>
</dbReference>
<dbReference type="PANTHER" id="PTHR11552:SF123">
    <property type="entry name" value="GMC OXIDOREDUCTASE (AFU_ORTHOLOGUE AFUA_2G01770)-RELATED"/>
    <property type="match status" value="1"/>
</dbReference>